<dbReference type="PANTHER" id="PTHR43176:SF3">
    <property type="entry name" value="3-HYDROXYISOBUTYRYL-COA HYDROLASE, MITOCHONDRIAL"/>
    <property type="match status" value="1"/>
</dbReference>
<evidence type="ECO:0000256" key="3">
    <source>
        <dbReference type="ARBA" id="ARBA00022801"/>
    </source>
</evidence>
<sequence>MFRRCFVAYSDKILCQDFPHARLVTMNKPKTLNALDMDMIEDLLTVYQRKHTDPSAVYILKGAGDKGFCAGGDVVSVTTDKTNTVGRSFFYREYQFNYHLMQMKAAHVSLWNGFVMGGGVGVSLPGRYRVTTERATFAMPETAIGMIPDVGATWFLPRMNSPALGLYLGLTGQRVKGSDLVHAGLGTHYVPSEKLPELEKALCTVEDANKVEEVLDGFATSLPPFSLQEHLPFIEQHFTVNEHTTAAQIVEAMKTAGDDNKIAKGALKSMSAFSPTAMELSVELFRRGAKLTDPKDAFHLEYLVDMHLCKPGSDFIEGVRALLVDKDKSPKWNPKTLKEVSPEYIASFFTPVSADQVVWHPTKNRVA</sequence>
<dbReference type="CDD" id="cd06558">
    <property type="entry name" value="crotonase-like"/>
    <property type="match status" value="1"/>
</dbReference>
<protein>
    <recommendedName>
        <fullName evidence="2">3-hydroxyisobutyryl-CoA hydrolase</fullName>
        <ecNumber evidence="2">3.1.2.4</ecNumber>
    </recommendedName>
</protein>
<dbReference type="GO" id="GO:0006574">
    <property type="term" value="P:L-valine catabolic process"/>
    <property type="evidence" value="ECO:0007669"/>
    <property type="project" value="TreeGrafter"/>
</dbReference>
<feature type="domain" description="Enoyl-CoA hydratase/isomerase" evidence="4">
    <location>
        <begin position="22"/>
        <end position="349"/>
    </location>
</feature>
<comment type="catalytic activity">
    <reaction evidence="1">
        <text>3-hydroxy-2-methylpropanoyl-CoA + H2O = 3-hydroxy-2-methylpropanoate + CoA + H(+)</text>
        <dbReference type="Rhea" id="RHEA:20888"/>
        <dbReference type="ChEBI" id="CHEBI:11805"/>
        <dbReference type="ChEBI" id="CHEBI:15377"/>
        <dbReference type="ChEBI" id="CHEBI:15378"/>
        <dbReference type="ChEBI" id="CHEBI:57287"/>
        <dbReference type="ChEBI" id="CHEBI:57340"/>
        <dbReference type="EC" id="3.1.2.4"/>
    </reaction>
</comment>
<dbReference type="GO" id="GO:0003860">
    <property type="term" value="F:3-hydroxyisobutyryl-CoA hydrolase activity"/>
    <property type="evidence" value="ECO:0007669"/>
    <property type="project" value="UniProtKB-EC"/>
</dbReference>
<proteinExistence type="predicted"/>
<dbReference type="Gene3D" id="3.90.226.10">
    <property type="entry name" value="2-enoyl-CoA Hydratase, Chain A, domain 1"/>
    <property type="match status" value="1"/>
</dbReference>
<evidence type="ECO:0000313" key="5">
    <source>
        <dbReference type="EMBL" id="CAD2215972.1"/>
    </source>
</evidence>
<dbReference type="InterPro" id="IPR032259">
    <property type="entry name" value="HIBYL-CoA-H"/>
</dbReference>
<dbReference type="InterPro" id="IPR045004">
    <property type="entry name" value="ECH_dom"/>
</dbReference>
<keyword evidence="6" id="KW-1185">Reference proteome</keyword>
<dbReference type="GO" id="GO:0016853">
    <property type="term" value="F:isomerase activity"/>
    <property type="evidence" value="ECO:0007669"/>
    <property type="project" value="UniProtKB-KW"/>
</dbReference>
<name>A0A7G2CCX5_9TRYP</name>
<evidence type="ECO:0000313" key="6">
    <source>
        <dbReference type="Proteomes" id="UP000515908"/>
    </source>
</evidence>
<gene>
    <name evidence="5" type="ORF">ADEAN_000343000</name>
</gene>
<dbReference type="PANTHER" id="PTHR43176">
    <property type="entry name" value="3-HYDROXYISOBUTYRYL-COA HYDROLASE-RELATED"/>
    <property type="match status" value="1"/>
</dbReference>
<evidence type="ECO:0000256" key="1">
    <source>
        <dbReference type="ARBA" id="ARBA00001709"/>
    </source>
</evidence>
<dbReference type="EMBL" id="LR877150">
    <property type="protein sequence ID" value="CAD2215972.1"/>
    <property type="molecule type" value="Genomic_DNA"/>
</dbReference>
<organism evidence="5 6">
    <name type="scientific">Angomonas deanei</name>
    <dbReference type="NCBI Taxonomy" id="59799"/>
    <lineage>
        <taxon>Eukaryota</taxon>
        <taxon>Discoba</taxon>
        <taxon>Euglenozoa</taxon>
        <taxon>Kinetoplastea</taxon>
        <taxon>Metakinetoplastina</taxon>
        <taxon>Trypanosomatida</taxon>
        <taxon>Trypanosomatidae</taxon>
        <taxon>Strigomonadinae</taxon>
        <taxon>Angomonas</taxon>
    </lineage>
</organism>
<evidence type="ECO:0000256" key="2">
    <source>
        <dbReference type="ARBA" id="ARBA00011915"/>
    </source>
</evidence>
<evidence type="ECO:0000259" key="4">
    <source>
        <dbReference type="Pfam" id="PF16113"/>
    </source>
</evidence>
<dbReference type="InterPro" id="IPR029045">
    <property type="entry name" value="ClpP/crotonase-like_dom_sf"/>
</dbReference>
<accession>A0A7G2CCX5</accession>
<dbReference type="EC" id="3.1.2.4" evidence="2"/>
<dbReference type="VEuPathDB" id="TriTrypDB:ADEAN_000343000"/>
<dbReference type="AlphaFoldDB" id="A0A7G2CCX5"/>
<dbReference type="SUPFAM" id="SSF52096">
    <property type="entry name" value="ClpP/crotonase"/>
    <property type="match status" value="1"/>
</dbReference>
<keyword evidence="5" id="KW-0413">Isomerase</keyword>
<keyword evidence="3" id="KW-0378">Hydrolase</keyword>
<dbReference type="Proteomes" id="UP000515908">
    <property type="component" value="Chromosome 06"/>
</dbReference>
<dbReference type="Pfam" id="PF16113">
    <property type="entry name" value="ECH_2"/>
    <property type="match status" value="1"/>
</dbReference>
<dbReference type="NCBIfam" id="NF004127">
    <property type="entry name" value="PRK05617.1"/>
    <property type="match status" value="1"/>
</dbReference>
<reference evidence="5 6" key="1">
    <citation type="submission" date="2020-08" db="EMBL/GenBank/DDBJ databases">
        <authorList>
            <person name="Newling K."/>
            <person name="Davey J."/>
            <person name="Forrester S."/>
        </authorList>
    </citation>
    <scope>NUCLEOTIDE SEQUENCE [LARGE SCALE GENOMIC DNA]</scope>
    <source>
        <strain evidence="6">Crithidia deanei Carvalho (ATCC PRA-265)</strain>
    </source>
</reference>